<keyword evidence="2" id="KW-1185">Reference proteome</keyword>
<organism evidence="1 2">
    <name type="scientific">Dacryopinax primogenitus (strain DJM 731)</name>
    <name type="common">Brown rot fungus</name>
    <dbReference type="NCBI Taxonomy" id="1858805"/>
    <lineage>
        <taxon>Eukaryota</taxon>
        <taxon>Fungi</taxon>
        <taxon>Dikarya</taxon>
        <taxon>Basidiomycota</taxon>
        <taxon>Agaricomycotina</taxon>
        <taxon>Dacrymycetes</taxon>
        <taxon>Dacrymycetales</taxon>
        <taxon>Dacrymycetaceae</taxon>
        <taxon>Dacryopinax</taxon>
    </lineage>
</organism>
<dbReference type="OrthoDB" id="2447803at2759"/>
<dbReference type="GeneID" id="63683305"/>
<proteinExistence type="predicted"/>
<dbReference type="Proteomes" id="UP000030653">
    <property type="component" value="Unassembled WGS sequence"/>
</dbReference>
<dbReference type="AlphaFoldDB" id="M5G372"/>
<evidence type="ECO:0000313" key="2">
    <source>
        <dbReference type="Proteomes" id="UP000030653"/>
    </source>
</evidence>
<protein>
    <submittedName>
        <fullName evidence="1">Uncharacterized protein</fullName>
    </submittedName>
</protein>
<reference evidence="1 2" key="1">
    <citation type="journal article" date="2012" name="Science">
        <title>The Paleozoic origin of enzymatic lignin decomposition reconstructed from 31 fungal genomes.</title>
        <authorList>
            <person name="Floudas D."/>
            <person name="Binder M."/>
            <person name="Riley R."/>
            <person name="Barry K."/>
            <person name="Blanchette R.A."/>
            <person name="Henrissat B."/>
            <person name="Martinez A.T."/>
            <person name="Otillar R."/>
            <person name="Spatafora J.W."/>
            <person name="Yadav J.S."/>
            <person name="Aerts A."/>
            <person name="Benoit I."/>
            <person name="Boyd A."/>
            <person name="Carlson A."/>
            <person name="Copeland A."/>
            <person name="Coutinho P.M."/>
            <person name="de Vries R.P."/>
            <person name="Ferreira P."/>
            <person name="Findley K."/>
            <person name="Foster B."/>
            <person name="Gaskell J."/>
            <person name="Glotzer D."/>
            <person name="Gorecki P."/>
            <person name="Heitman J."/>
            <person name="Hesse C."/>
            <person name="Hori C."/>
            <person name="Igarashi K."/>
            <person name="Jurgens J.A."/>
            <person name="Kallen N."/>
            <person name="Kersten P."/>
            <person name="Kohler A."/>
            <person name="Kuees U."/>
            <person name="Kumar T.K.A."/>
            <person name="Kuo A."/>
            <person name="LaButti K."/>
            <person name="Larrondo L.F."/>
            <person name="Lindquist E."/>
            <person name="Ling A."/>
            <person name="Lombard V."/>
            <person name="Lucas S."/>
            <person name="Lundell T."/>
            <person name="Martin R."/>
            <person name="McLaughlin D.J."/>
            <person name="Morgenstern I."/>
            <person name="Morin E."/>
            <person name="Murat C."/>
            <person name="Nagy L.G."/>
            <person name="Nolan M."/>
            <person name="Ohm R.A."/>
            <person name="Patyshakuliyeva A."/>
            <person name="Rokas A."/>
            <person name="Ruiz-Duenas F.J."/>
            <person name="Sabat G."/>
            <person name="Salamov A."/>
            <person name="Samejima M."/>
            <person name="Schmutz J."/>
            <person name="Slot J.C."/>
            <person name="St John F."/>
            <person name="Stenlid J."/>
            <person name="Sun H."/>
            <person name="Sun S."/>
            <person name="Syed K."/>
            <person name="Tsang A."/>
            <person name="Wiebenga A."/>
            <person name="Young D."/>
            <person name="Pisabarro A."/>
            <person name="Eastwood D.C."/>
            <person name="Martin F."/>
            <person name="Cullen D."/>
            <person name="Grigoriev I.V."/>
            <person name="Hibbett D.S."/>
        </authorList>
    </citation>
    <scope>NUCLEOTIDE SEQUENCE [LARGE SCALE GENOMIC DNA]</scope>
    <source>
        <strain evidence="1 2">DJM-731 SS1</strain>
    </source>
</reference>
<dbReference type="STRING" id="1858805.M5G372"/>
<accession>M5G372</accession>
<gene>
    <name evidence="1" type="ORF">DACRYDRAFT_106317</name>
</gene>
<sequence length="251" mass="28528">MALDVTSMKPVDMASQATAATRVLNTPELVLEIFSHLHDHKSKACFMLLGRCTWRVGVAENWIEDWQLRALFPPDVEIRGRVPVAVKKEEDVSLSRKIGKGEWDRIRLHLQYLRRIHTRGMYDSLDNLGRDTGMLLTWSFLWKLSTYNGTELLLPALRHVSISLIWPSALLACRMLLVPQLQSVSIQADLCGLPEGIMSTTLWMHLDSFLDVLAENCTYLENLEVDLYCTNDDGTFTATLDTRLLSLLGRL</sequence>
<dbReference type="RefSeq" id="XP_040630038.1">
    <property type="nucleotide sequence ID" value="XM_040768243.1"/>
</dbReference>
<dbReference type="HOGENOM" id="CLU_1107086_0_0_1"/>
<name>M5G372_DACPD</name>
<evidence type="ECO:0000313" key="1">
    <source>
        <dbReference type="EMBL" id="EJU03144.1"/>
    </source>
</evidence>
<dbReference type="EMBL" id="JH795860">
    <property type="protein sequence ID" value="EJU03144.1"/>
    <property type="molecule type" value="Genomic_DNA"/>
</dbReference>